<dbReference type="Pfam" id="PF00583">
    <property type="entry name" value="Acetyltransf_1"/>
    <property type="match status" value="1"/>
</dbReference>
<dbReference type="EC" id="2.3.1.-" evidence="2"/>
<reference evidence="3" key="1">
    <citation type="journal article" date="2019" name="Int. J. Syst. Evol. Microbiol.">
        <title>The Global Catalogue of Microorganisms (GCM) 10K type strain sequencing project: providing services to taxonomists for standard genome sequencing and annotation.</title>
        <authorList>
            <consortium name="The Broad Institute Genomics Platform"/>
            <consortium name="The Broad Institute Genome Sequencing Center for Infectious Disease"/>
            <person name="Wu L."/>
            <person name="Ma J."/>
        </authorList>
    </citation>
    <scope>NUCLEOTIDE SEQUENCE [LARGE SCALE GENOMIC DNA]</scope>
    <source>
        <strain evidence="3">CGMCC 1.16306</strain>
    </source>
</reference>
<protein>
    <submittedName>
        <fullName evidence="2">GNAT family N-acetyltransferase</fullName>
        <ecNumber evidence="2">2.3.1.-</ecNumber>
    </submittedName>
</protein>
<name>A0ABV9GSH3_9BACL</name>
<dbReference type="RefSeq" id="WP_376846675.1">
    <property type="nucleotide sequence ID" value="NZ_JBHSFW010000010.1"/>
</dbReference>
<dbReference type="Gene3D" id="3.40.630.30">
    <property type="match status" value="1"/>
</dbReference>
<comment type="caution">
    <text evidence="2">The sequence shown here is derived from an EMBL/GenBank/DDBJ whole genome shotgun (WGS) entry which is preliminary data.</text>
</comment>
<feature type="domain" description="N-acetyltransferase" evidence="1">
    <location>
        <begin position="93"/>
        <end position="240"/>
    </location>
</feature>
<dbReference type="EMBL" id="JBHSFW010000010">
    <property type="protein sequence ID" value="MFC4619580.1"/>
    <property type="molecule type" value="Genomic_DNA"/>
</dbReference>
<evidence type="ECO:0000313" key="2">
    <source>
        <dbReference type="EMBL" id="MFC4619580.1"/>
    </source>
</evidence>
<dbReference type="Proteomes" id="UP001596022">
    <property type="component" value="Unassembled WGS sequence"/>
</dbReference>
<keyword evidence="2" id="KW-0012">Acyltransferase</keyword>
<accession>A0ABV9GSH3</accession>
<proteinExistence type="predicted"/>
<dbReference type="InterPro" id="IPR016181">
    <property type="entry name" value="Acyl_CoA_acyltransferase"/>
</dbReference>
<dbReference type="SUPFAM" id="SSF55729">
    <property type="entry name" value="Acyl-CoA N-acyltransferases (Nat)"/>
    <property type="match status" value="1"/>
</dbReference>
<evidence type="ECO:0000259" key="1">
    <source>
        <dbReference type="PROSITE" id="PS51186"/>
    </source>
</evidence>
<gene>
    <name evidence="2" type="ORF">ACFO4N_12735</name>
</gene>
<organism evidence="2 3">
    <name type="scientific">Camelliibacillus cellulosilyticus</name>
    <dbReference type="NCBI Taxonomy" id="2174486"/>
    <lineage>
        <taxon>Bacteria</taxon>
        <taxon>Bacillati</taxon>
        <taxon>Bacillota</taxon>
        <taxon>Bacilli</taxon>
        <taxon>Bacillales</taxon>
        <taxon>Sporolactobacillaceae</taxon>
        <taxon>Camelliibacillus</taxon>
    </lineage>
</organism>
<dbReference type="CDD" id="cd04301">
    <property type="entry name" value="NAT_SF"/>
    <property type="match status" value="1"/>
</dbReference>
<dbReference type="GO" id="GO:0016746">
    <property type="term" value="F:acyltransferase activity"/>
    <property type="evidence" value="ECO:0007669"/>
    <property type="project" value="UniProtKB-KW"/>
</dbReference>
<sequence>MLSHCKVLDGRPHYFVIEAFPETFTTEVIHMTVREGLDQFKNGPYQSFTVTLNQQQLSNELISFLGDNGFEKVGTQFFYRRELSSVSPNQKNFDLKNLHSIDDDFFKDIWEQARVASKNAPESTSIDHLFEGLKEELGPNYESYCHIAFKDGLSIGMTIPHPEPGTVDEGRIFYIGILPEHRGKGFGQLLHDDSLALLKALGLNVYIGATGAFNVPMQMIFEKNHCQLFDKRTSFRLMKE</sequence>
<dbReference type="InterPro" id="IPR000182">
    <property type="entry name" value="GNAT_dom"/>
</dbReference>
<evidence type="ECO:0000313" key="3">
    <source>
        <dbReference type="Proteomes" id="UP001596022"/>
    </source>
</evidence>
<keyword evidence="2" id="KW-0808">Transferase</keyword>
<keyword evidence="3" id="KW-1185">Reference proteome</keyword>
<dbReference type="PROSITE" id="PS51186">
    <property type="entry name" value="GNAT"/>
    <property type="match status" value="1"/>
</dbReference>